<protein>
    <submittedName>
        <fullName evidence="5">EAL domain-containing protein</fullName>
    </submittedName>
</protein>
<dbReference type="InterPro" id="IPR015943">
    <property type="entry name" value="WD40/YVTN_repeat-like_dom_sf"/>
</dbReference>
<feature type="domain" description="PAC" evidence="2">
    <location>
        <begin position="1024"/>
        <end position="1076"/>
    </location>
</feature>
<dbReference type="Gene3D" id="3.30.70.270">
    <property type="match status" value="1"/>
</dbReference>
<dbReference type="SUPFAM" id="SSF55785">
    <property type="entry name" value="PYP-like sensor domain (PAS domain)"/>
    <property type="match status" value="2"/>
</dbReference>
<evidence type="ECO:0000259" key="4">
    <source>
        <dbReference type="PROSITE" id="PS50887"/>
    </source>
</evidence>
<dbReference type="CDD" id="cd01948">
    <property type="entry name" value="EAL"/>
    <property type="match status" value="1"/>
</dbReference>
<dbReference type="InterPro" id="IPR035919">
    <property type="entry name" value="EAL_sf"/>
</dbReference>
<dbReference type="NCBIfam" id="TIGR00254">
    <property type="entry name" value="GGDEF"/>
    <property type="match status" value="1"/>
</dbReference>
<dbReference type="Pfam" id="PF08447">
    <property type="entry name" value="PAS_3"/>
    <property type="match status" value="1"/>
</dbReference>
<dbReference type="SUPFAM" id="SSF63829">
    <property type="entry name" value="Calcium-dependent phosphotriesterase"/>
    <property type="match status" value="2"/>
</dbReference>
<dbReference type="Gene3D" id="2.130.10.10">
    <property type="entry name" value="YVTN repeat-like/Quinoprotein amine dehydrogenase"/>
    <property type="match status" value="2"/>
</dbReference>
<dbReference type="SMART" id="SM00267">
    <property type="entry name" value="GGDEF"/>
    <property type="match status" value="1"/>
</dbReference>
<comment type="caution">
    <text evidence="5">The sequence shown here is derived from an EMBL/GenBank/DDBJ whole genome shotgun (WGS) entry which is preliminary data.</text>
</comment>
<proteinExistence type="predicted"/>
<dbReference type="PANTHER" id="PTHR44757:SF2">
    <property type="entry name" value="BIOFILM ARCHITECTURE MAINTENANCE PROTEIN MBAA"/>
    <property type="match status" value="1"/>
</dbReference>
<dbReference type="InterPro" id="IPR013655">
    <property type="entry name" value="PAS_fold_3"/>
</dbReference>
<dbReference type="InterPro" id="IPR052155">
    <property type="entry name" value="Biofilm_reg_signaling"/>
</dbReference>
<feature type="domain" description="PAC" evidence="2">
    <location>
        <begin position="901"/>
        <end position="954"/>
    </location>
</feature>
<dbReference type="Gene3D" id="3.30.450.20">
    <property type="entry name" value="PAS domain"/>
    <property type="match status" value="2"/>
</dbReference>
<gene>
    <name evidence="5" type="ORF">FLL45_13150</name>
</gene>
<dbReference type="SUPFAM" id="SSF141868">
    <property type="entry name" value="EAL domain-like"/>
    <property type="match status" value="1"/>
</dbReference>
<dbReference type="PROSITE" id="PS50887">
    <property type="entry name" value="GGDEF"/>
    <property type="match status" value="1"/>
</dbReference>
<evidence type="ECO:0000259" key="3">
    <source>
        <dbReference type="PROSITE" id="PS50883"/>
    </source>
</evidence>
<dbReference type="PANTHER" id="PTHR44757">
    <property type="entry name" value="DIGUANYLATE CYCLASE DGCP"/>
    <property type="match status" value="1"/>
</dbReference>
<dbReference type="InterPro" id="IPR011123">
    <property type="entry name" value="Y_Y_Y"/>
</dbReference>
<accession>A0A545T9B4</accession>
<dbReference type="PROSITE" id="PS50113">
    <property type="entry name" value="PAC"/>
    <property type="match status" value="2"/>
</dbReference>
<dbReference type="InterPro" id="IPR043128">
    <property type="entry name" value="Rev_trsase/Diguanyl_cyclase"/>
</dbReference>
<dbReference type="SMART" id="SM00052">
    <property type="entry name" value="EAL"/>
    <property type="match status" value="1"/>
</dbReference>
<dbReference type="SMART" id="SM00086">
    <property type="entry name" value="PAC"/>
    <property type="match status" value="2"/>
</dbReference>
<dbReference type="Pfam" id="PF13426">
    <property type="entry name" value="PAS_9"/>
    <property type="match status" value="1"/>
</dbReference>
<dbReference type="EMBL" id="VIKR01000003">
    <property type="protein sequence ID" value="TQV73811.1"/>
    <property type="molecule type" value="Genomic_DNA"/>
</dbReference>
<dbReference type="PROSITE" id="PS50112">
    <property type="entry name" value="PAS"/>
    <property type="match status" value="1"/>
</dbReference>
<dbReference type="Pfam" id="PF00990">
    <property type="entry name" value="GGDEF"/>
    <property type="match status" value="1"/>
</dbReference>
<keyword evidence="6" id="KW-1185">Reference proteome</keyword>
<feature type="domain" description="PAS" evidence="1">
    <location>
        <begin position="951"/>
        <end position="998"/>
    </location>
</feature>
<reference evidence="5 6" key="1">
    <citation type="submission" date="2019-06" db="EMBL/GenBank/DDBJ databases">
        <title>Draft genome of Aliikangiella marina GYP-15.</title>
        <authorList>
            <person name="Wang G."/>
        </authorList>
    </citation>
    <scope>NUCLEOTIDE SEQUENCE [LARGE SCALE GENOMIC DNA]</scope>
    <source>
        <strain evidence="5 6">GYP-15</strain>
    </source>
</reference>
<dbReference type="InterPro" id="IPR000014">
    <property type="entry name" value="PAS"/>
</dbReference>
<dbReference type="InterPro" id="IPR000700">
    <property type="entry name" value="PAS-assoc_C"/>
</dbReference>
<sequence>MVNMAFAKKLSTGLLLILAMLAGGVLGEPLIKFKTISKTEGLASTVVYDIAQDKDGFMWFATEDGLQRYDGLEFVTYRYNRLDSASLSNNHVRVLLIDKAGLLWVGTNDGLNLYNKKHDNFIRFSEDSPAERQINSGQIRSLYQTSDGKIWIGTSAGLNIYDKQKKYIEQHSHSKVRAILEDERKQIWIGSLYDGFHQFDRRTKKFKRVNLFSDIVNTKAQSPKNFSVVDIYRDNFGRVFVATWGDGLFILKRDSNRLDPVPFELPSKKVRTVLQDKNGYFWFGTNQGLYVVEPSESKAQLIEAFDRNDASLPVDNVFKIFQSNDDTLWFGTYGGGVSRHFPNSRNFETYGIHPNSSDGLIDPVVYSINENAEGDIWIGTETGKVSKFDPESKTFTHYEFKIEGIENKDYINDIVHLNEQYLLIGTSLNLTLYDHINQTSYLYTESDNALFSNEMAVRFIYHDSKNRIWIGVDNKGVKAFYFQDNKLQALEESYINLKHPKSMVETGTGSILIADMHDGVYKLNTDGEPDRYQYSLIENTKNLNIVSVNEDWKQNIWISTSSNGIRILGKKGNIVELDESNKLPNNTVYSVVPDITSQQIWASTNVGLIAIDSATLDVSVYDSSDGLQGDEFNKPGILSKSGYLYFGGVSGFNRFYPNIIEKKLYVAKPRITNISIANKPLNLGKKNKAANDWDNQKLVELSYKQTPLTIHYTSPQFIKPKALEFKHRLIGLSEEWVMSNSNIRQATFTNLDPGEYTFQLKVREAGGTWIDASDNFKINILPPWWLNATAKSLYLFLTILFVSFVSIVLYKKRKKEINIQIAIKENEERLKLSLWGSGHEFWDWNIETGEMSRSNEFKKIQIDCPKLSKNLNELASYIHPSDLQMVKEKLSNHIAGNINYFDISYRILDSDNGWRWIQDRGKVVAFDSQGNALRMSGTQRDITDIREKEAQFEMLGQAFKSTSDGVWIRDHEWRLVECNPAFERITGFSIDEKKGEALWFPDYQDQPENLLQRIHISIEEKGNWQGEVWAERKNNDPFPQKLSIDTLHDEKGNIRYYVGVFSDITFHKRTEEEFRKLANYDSLTGLPNRACLYDRLNQTIEKAKRDKSRFALFLVDVDNFKRINDSLGHNVGDHLIKQVASRLVNCNKEGDTVARVGGDEFVIVIENVRSSSSVATFSELLLKELNQPIFVKGQKLKLNFSIGITLAPDDAIIPERLLRNADTAMYEAKKSVENSYRFYSVEFNERARKRLAMETALRKAIDDETIELFYQPKIDLNTGRVNGVEALARWTHKELGFISPGEFIPLAEETGLIVPLGAQLLRQAIRQTKEWVDAGVMRGRTAINLSANQFWNRNLAVEVSEILKEEGLDAKFIELEITESACMQDIQETLKQIEVLKQLGFSLALDDFGTGYSSLAQLKTLPFDTIKVDKSFVDNIETNKQDAKVVKAVIDIAKTMEMEVVIEGVESKTQCEYLWMNRAYIVQGFYFSRPIRGSLCPEIFNRHWHKQEYLSKMAVNVTPLG</sequence>
<dbReference type="Pfam" id="PF07494">
    <property type="entry name" value="Reg_prop"/>
    <property type="match status" value="4"/>
</dbReference>
<dbReference type="SUPFAM" id="SSF55073">
    <property type="entry name" value="Nucleotide cyclase"/>
    <property type="match status" value="1"/>
</dbReference>
<evidence type="ECO:0000259" key="2">
    <source>
        <dbReference type="PROSITE" id="PS50113"/>
    </source>
</evidence>
<dbReference type="InterPro" id="IPR001610">
    <property type="entry name" value="PAC"/>
</dbReference>
<dbReference type="InterPro" id="IPR000160">
    <property type="entry name" value="GGDEF_dom"/>
</dbReference>
<dbReference type="Gene3D" id="3.20.20.450">
    <property type="entry name" value="EAL domain"/>
    <property type="match status" value="1"/>
</dbReference>
<feature type="domain" description="GGDEF" evidence="4">
    <location>
        <begin position="1108"/>
        <end position="1241"/>
    </location>
</feature>
<evidence type="ECO:0000313" key="6">
    <source>
        <dbReference type="Proteomes" id="UP000317839"/>
    </source>
</evidence>
<dbReference type="InterPro" id="IPR035965">
    <property type="entry name" value="PAS-like_dom_sf"/>
</dbReference>
<dbReference type="InterPro" id="IPR011110">
    <property type="entry name" value="Reg_prop"/>
</dbReference>
<dbReference type="Pfam" id="PF07495">
    <property type="entry name" value="Y_Y_Y"/>
    <property type="match status" value="1"/>
</dbReference>
<evidence type="ECO:0000313" key="5">
    <source>
        <dbReference type="EMBL" id="TQV73811.1"/>
    </source>
</evidence>
<evidence type="ECO:0000259" key="1">
    <source>
        <dbReference type="PROSITE" id="PS50112"/>
    </source>
</evidence>
<dbReference type="NCBIfam" id="TIGR00229">
    <property type="entry name" value="sensory_box"/>
    <property type="match status" value="1"/>
</dbReference>
<dbReference type="SMART" id="SM00091">
    <property type="entry name" value="PAS"/>
    <property type="match status" value="1"/>
</dbReference>
<dbReference type="PROSITE" id="PS50883">
    <property type="entry name" value="EAL"/>
    <property type="match status" value="1"/>
</dbReference>
<dbReference type="Gene3D" id="2.60.40.10">
    <property type="entry name" value="Immunoglobulins"/>
    <property type="match status" value="1"/>
</dbReference>
<dbReference type="CDD" id="cd01949">
    <property type="entry name" value="GGDEF"/>
    <property type="match status" value="1"/>
</dbReference>
<dbReference type="CDD" id="cd00130">
    <property type="entry name" value="PAS"/>
    <property type="match status" value="2"/>
</dbReference>
<dbReference type="Proteomes" id="UP000317839">
    <property type="component" value="Unassembled WGS sequence"/>
</dbReference>
<dbReference type="OrthoDB" id="9787514at2"/>
<organism evidence="5 6">
    <name type="scientific">Aliikangiella marina</name>
    <dbReference type="NCBI Taxonomy" id="1712262"/>
    <lineage>
        <taxon>Bacteria</taxon>
        <taxon>Pseudomonadati</taxon>
        <taxon>Pseudomonadota</taxon>
        <taxon>Gammaproteobacteria</taxon>
        <taxon>Oceanospirillales</taxon>
        <taxon>Pleioneaceae</taxon>
        <taxon>Aliikangiella</taxon>
    </lineage>
</organism>
<dbReference type="InterPro" id="IPR001633">
    <property type="entry name" value="EAL_dom"/>
</dbReference>
<feature type="domain" description="EAL" evidence="3">
    <location>
        <begin position="1250"/>
        <end position="1504"/>
    </location>
</feature>
<dbReference type="Pfam" id="PF00563">
    <property type="entry name" value="EAL"/>
    <property type="match status" value="1"/>
</dbReference>
<dbReference type="InterPro" id="IPR029787">
    <property type="entry name" value="Nucleotide_cyclase"/>
</dbReference>
<name>A0A545T9B4_9GAMM</name>
<dbReference type="InterPro" id="IPR013783">
    <property type="entry name" value="Ig-like_fold"/>
</dbReference>